<protein>
    <recommendedName>
        <fullName evidence="1">Dynein heavy chain hydrolytic ATP-binding dynein motor region domain-containing protein</fullName>
    </recommendedName>
</protein>
<dbReference type="SUPFAM" id="SSF52540">
    <property type="entry name" value="P-loop containing nucleoside triphosphate hydrolases"/>
    <property type="match status" value="1"/>
</dbReference>
<keyword evidence="3" id="KW-1185">Reference proteome</keyword>
<dbReference type="GO" id="GO:0008569">
    <property type="term" value="F:minus-end-directed microtubule motor activity"/>
    <property type="evidence" value="ECO:0007669"/>
    <property type="project" value="TreeGrafter"/>
</dbReference>
<dbReference type="GeneTree" id="ENSGT00940000157623"/>
<organism evidence="2 3">
    <name type="scientific">Xiphophorus couchianus</name>
    <name type="common">Monterrey platyfish</name>
    <dbReference type="NCBI Taxonomy" id="32473"/>
    <lineage>
        <taxon>Eukaryota</taxon>
        <taxon>Metazoa</taxon>
        <taxon>Chordata</taxon>
        <taxon>Craniata</taxon>
        <taxon>Vertebrata</taxon>
        <taxon>Euteleostomi</taxon>
        <taxon>Actinopterygii</taxon>
        <taxon>Neopterygii</taxon>
        <taxon>Teleostei</taxon>
        <taxon>Neoteleostei</taxon>
        <taxon>Acanthomorphata</taxon>
        <taxon>Ovalentaria</taxon>
        <taxon>Atherinomorphae</taxon>
        <taxon>Cyprinodontiformes</taxon>
        <taxon>Poeciliidae</taxon>
        <taxon>Poeciliinae</taxon>
        <taxon>Xiphophorus</taxon>
    </lineage>
</organism>
<dbReference type="GO" id="GO:0045505">
    <property type="term" value="F:dynein intermediate chain binding"/>
    <property type="evidence" value="ECO:0007669"/>
    <property type="project" value="InterPro"/>
</dbReference>
<dbReference type="GO" id="GO:0030317">
    <property type="term" value="P:flagellated sperm motility"/>
    <property type="evidence" value="ECO:0007669"/>
    <property type="project" value="TreeGrafter"/>
</dbReference>
<dbReference type="InterPro" id="IPR027417">
    <property type="entry name" value="P-loop_NTPase"/>
</dbReference>
<dbReference type="InterPro" id="IPR035699">
    <property type="entry name" value="AAA_6"/>
</dbReference>
<reference evidence="2" key="2">
    <citation type="submission" date="2025-09" db="UniProtKB">
        <authorList>
            <consortium name="Ensembl"/>
        </authorList>
    </citation>
    <scope>IDENTIFICATION</scope>
</reference>
<dbReference type="PANTHER" id="PTHR10676">
    <property type="entry name" value="DYNEIN HEAVY CHAIN FAMILY PROTEIN"/>
    <property type="match status" value="1"/>
</dbReference>
<dbReference type="InterPro" id="IPR026983">
    <property type="entry name" value="DHC"/>
</dbReference>
<evidence type="ECO:0000313" key="3">
    <source>
        <dbReference type="Proteomes" id="UP000261380"/>
    </source>
</evidence>
<dbReference type="GO" id="GO:0005524">
    <property type="term" value="F:ATP binding"/>
    <property type="evidence" value="ECO:0007669"/>
    <property type="project" value="InterPro"/>
</dbReference>
<dbReference type="AlphaFoldDB" id="A0A3B5MJ53"/>
<dbReference type="Proteomes" id="UP000261380">
    <property type="component" value="Unplaced"/>
</dbReference>
<dbReference type="GO" id="GO:0051959">
    <property type="term" value="F:dynein light intermediate chain binding"/>
    <property type="evidence" value="ECO:0007669"/>
    <property type="project" value="InterPro"/>
</dbReference>
<feature type="domain" description="Dynein heavy chain hydrolytic ATP-binding dynein motor region" evidence="1">
    <location>
        <begin position="9"/>
        <end position="119"/>
    </location>
</feature>
<evidence type="ECO:0000313" key="2">
    <source>
        <dbReference type="Ensembl" id="ENSXCOP00000021151.1"/>
    </source>
</evidence>
<name>A0A3B5MJ53_9TELE</name>
<sequence length="242" mass="27176">MLRKSSPVESCGNLKLSALMEETAIVKAILSVLTPEHRKASQFYTILKDTFPLAVQFPDFQKFIQEREKKQLQDAVVEELQEVHLCCDKEIIKQTLTLYQTLKFSQTVILIGPSGSGKTTCYSILAGALSRLASTSINSKVLKDSERYDRTCQPCWLDYLTTLCSPQDPHLCMATGETILSPSQFSLLLEMTDLCDASPSVVTRCGLVYFKHTDVWKSIWNSEMDSDLSEILKSIPHGKLDK</sequence>
<dbReference type="PANTHER" id="PTHR10676:SF359">
    <property type="entry name" value="DYNEIN HEAVY CHAIN DOMAIN-CONTAINING PROTEIN 1"/>
    <property type="match status" value="1"/>
</dbReference>
<evidence type="ECO:0000259" key="1">
    <source>
        <dbReference type="Pfam" id="PF12774"/>
    </source>
</evidence>
<accession>A0A3B5MJ53</accession>
<reference evidence="2" key="1">
    <citation type="submission" date="2025-08" db="UniProtKB">
        <authorList>
            <consortium name="Ensembl"/>
        </authorList>
    </citation>
    <scope>IDENTIFICATION</scope>
</reference>
<dbReference type="STRING" id="32473.ENSXCOP00000021151"/>
<dbReference type="Pfam" id="PF12774">
    <property type="entry name" value="AAA_6"/>
    <property type="match status" value="1"/>
</dbReference>
<proteinExistence type="predicted"/>
<dbReference type="Ensembl" id="ENSXCOT00000021410.1">
    <property type="protein sequence ID" value="ENSXCOP00000021151.1"/>
    <property type="gene ID" value="ENSXCOG00000015823.1"/>
</dbReference>
<dbReference type="GO" id="GO:0036156">
    <property type="term" value="C:inner dynein arm"/>
    <property type="evidence" value="ECO:0007669"/>
    <property type="project" value="TreeGrafter"/>
</dbReference>
<dbReference type="Gene3D" id="3.40.50.300">
    <property type="entry name" value="P-loop containing nucleotide triphosphate hydrolases"/>
    <property type="match status" value="2"/>
</dbReference>
<dbReference type="GO" id="GO:0036126">
    <property type="term" value="C:sperm flagellum"/>
    <property type="evidence" value="ECO:0007669"/>
    <property type="project" value="TreeGrafter"/>
</dbReference>